<keyword evidence="2" id="KW-0547">Nucleotide-binding</keyword>
<dbReference type="Pfam" id="PF13380">
    <property type="entry name" value="CoA_binding_2"/>
    <property type="match status" value="1"/>
</dbReference>
<dbReference type="Proteomes" id="UP000230304">
    <property type="component" value="Unassembled WGS sequence"/>
</dbReference>
<dbReference type="InterPro" id="IPR003781">
    <property type="entry name" value="CoA-bd"/>
</dbReference>
<dbReference type="Gene3D" id="3.30.1490.20">
    <property type="entry name" value="ATP-grasp fold, A domain"/>
    <property type="match status" value="1"/>
</dbReference>
<dbReference type="Pfam" id="PF13549">
    <property type="entry name" value="ATP-grasp_5"/>
    <property type="match status" value="1"/>
</dbReference>
<evidence type="ECO:0000313" key="6">
    <source>
        <dbReference type="Proteomes" id="UP000230304"/>
    </source>
</evidence>
<reference evidence="6" key="1">
    <citation type="submission" date="2017-09" db="EMBL/GenBank/DDBJ databases">
        <title>Depth-based differentiation of microbial function through sediment-hosted aquifers and enrichment of novel symbionts in the deep terrestrial subsurface.</title>
        <authorList>
            <person name="Probst A.J."/>
            <person name="Ladd B."/>
            <person name="Jarett J.K."/>
            <person name="Geller-Mcgrath D.E."/>
            <person name="Sieber C.M.K."/>
            <person name="Emerson J.B."/>
            <person name="Anantharaman K."/>
            <person name="Thomas B.C."/>
            <person name="Malmstrom R."/>
            <person name="Stieglmeier M."/>
            <person name="Klingl A."/>
            <person name="Woyke T."/>
            <person name="Ryan C.M."/>
            <person name="Banfield J.F."/>
        </authorList>
    </citation>
    <scope>NUCLEOTIDE SEQUENCE [LARGE SCALE GENOMIC DNA]</scope>
</reference>
<gene>
    <name evidence="5" type="ORF">COS26_01080</name>
</gene>
<keyword evidence="1" id="KW-0436">Ligase</keyword>
<dbReference type="PANTHER" id="PTHR43334">
    <property type="entry name" value="ACETATE--COA LIGASE [ADP-FORMING]"/>
    <property type="match status" value="1"/>
</dbReference>
<dbReference type="SUPFAM" id="SSF51735">
    <property type="entry name" value="NAD(P)-binding Rossmann-fold domains"/>
    <property type="match status" value="1"/>
</dbReference>
<evidence type="ECO:0000259" key="4">
    <source>
        <dbReference type="SMART" id="SM00881"/>
    </source>
</evidence>
<dbReference type="Pfam" id="PF13607">
    <property type="entry name" value="Succ_CoA_lig"/>
    <property type="match status" value="1"/>
</dbReference>
<dbReference type="InterPro" id="IPR043938">
    <property type="entry name" value="Ligase_CoA_dom"/>
</dbReference>
<feature type="domain" description="CoA-binding" evidence="4">
    <location>
        <begin position="10"/>
        <end position="104"/>
    </location>
</feature>
<proteinExistence type="predicted"/>
<keyword evidence="3" id="KW-0067">ATP-binding</keyword>
<evidence type="ECO:0000256" key="1">
    <source>
        <dbReference type="ARBA" id="ARBA00022598"/>
    </source>
</evidence>
<dbReference type="Gene3D" id="3.40.50.720">
    <property type="entry name" value="NAD(P)-binding Rossmann-like Domain"/>
    <property type="match status" value="1"/>
</dbReference>
<name>A0A2M7D8A4_9BACT</name>
<organism evidence="5 6">
    <name type="scientific">Candidatus Nealsonbacteria bacterium CG02_land_8_20_14_3_00_40_11</name>
    <dbReference type="NCBI Taxonomy" id="1974700"/>
    <lineage>
        <taxon>Bacteria</taxon>
        <taxon>Candidatus Nealsoniibacteriota</taxon>
    </lineage>
</organism>
<dbReference type="Pfam" id="PF19045">
    <property type="entry name" value="Ligase_CoA_2"/>
    <property type="match status" value="1"/>
</dbReference>
<dbReference type="AlphaFoldDB" id="A0A2M7D8A4"/>
<evidence type="ECO:0000256" key="3">
    <source>
        <dbReference type="ARBA" id="ARBA00022840"/>
    </source>
</evidence>
<dbReference type="InterPro" id="IPR051538">
    <property type="entry name" value="Acyl-CoA_Synth/Transferase"/>
</dbReference>
<comment type="caution">
    <text evidence="5">The sequence shown here is derived from an EMBL/GenBank/DDBJ whole genome shotgun (WGS) entry which is preliminary data.</text>
</comment>
<dbReference type="GO" id="GO:0005524">
    <property type="term" value="F:ATP binding"/>
    <property type="evidence" value="ECO:0007669"/>
    <property type="project" value="UniProtKB-KW"/>
</dbReference>
<dbReference type="PANTHER" id="PTHR43334:SF1">
    <property type="entry name" value="3-HYDROXYPROPIONATE--COA LIGASE [ADP-FORMING]"/>
    <property type="match status" value="1"/>
</dbReference>
<dbReference type="SUPFAM" id="SSF52210">
    <property type="entry name" value="Succinyl-CoA synthetase domains"/>
    <property type="match status" value="2"/>
</dbReference>
<dbReference type="InterPro" id="IPR016102">
    <property type="entry name" value="Succinyl-CoA_synth-like"/>
</dbReference>
<dbReference type="SMART" id="SM00881">
    <property type="entry name" value="CoA_binding"/>
    <property type="match status" value="1"/>
</dbReference>
<dbReference type="Gene3D" id="3.30.470.20">
    <property type="entry name" value="ATP-grasp fold, B domain"/>
    <property type="match status" value="1"/>
</dbReference>
<dbReference type="GO" id="GO:0043758">
    <property type="term" value="F:acetate-CoA ligase (ADP-forming) activity"/>
    <property type="evidence" value="ECO:0007669"/>
    <property type="project" value="InterPro"/>
</dbReference>
<evidence type="ECO:0000256" key="2">
    <source>
        <dbReference type="ARBA" id="ARBA00022741"/>
    </source>
</evidence>
<dbReference type="SUPFAM" id="SSF56059">
    <property type="entry name" value="Glutathione synthetase ATP-binding domain-like"/>
    <property type="match status" value="1"/>
</dbReference>
<protein>
    <submittedName>
        <fullName evidence="5">Acyl-CoA synthetase</fullName>
    </submittedName>
</protein>
<evidence type="ECO:0000313" key="5">
    <source>
        <dbReference type="EMBL" id="PIV43135.1"/>
    </source>
</evidence>
<dbReference type="InterPro" id="IPR013815">
    <property type="entry name" value="ATP_grasp_subdomain_1"/>
</dbReference>
<dbReference type="Gene3D" id="3.40.50.261">
    <property type="entry name" value="Succinyl-CoA synthetase domains"/>
    <property type="match status" value="2"/>
</dbReference>
<sequence>MRQKMNLDYLFYPKSIAVVGASRDASSVGNNIVRNLVTQGYRGKLFLVNPKAERLYGKKVYGSLAEIEEEIELAVIAVPARLANEVTEELVKRVRAIVIVSSGFKESGESFWEEELKKTCRLHNVLLIGPNCLGVINPEIKMNSSFANIMPRLGNIAFISQSGAICTTVIDYAQDLGLGFSKFISIGNKAGVDELQLLQYLAKDARTKLIAIYTEELNGAAEIIKITKAITQGNPPKPVIVLKSGKTDLGAKAVSSHTGALSGSNEVYEALFAQAGIIRANTIQELFNYMQIFSKNGLTQIKNVAVITNAGGPGVIATDEIANCNLSLAKFSVKTKKDLKLALPAAAHIDNPVDILGDAGADRYDRTLKIVEKDKKTDCLLVLLTPQSMTQIKDTAKEIIELKARSKKPITACFMGKSTVEPAVSLMKTSGVTAMNFPEPAVRKLSVFGQFYKWSKQPQAGTFKFNDVDKNKARSILSRAKKDSRLFLSQTEALEILKAYQFPLLKFGWASNVGEVETLAKKFKEKMAMKIVSPDILHKSDVGGVVLNVEPGEGKKIFVQLTKSVSEKKPKAKLEGVLLEEMAPKNGIETILGAKKNSNLGTTIMFGMGGVYVEVLKDVSFGIVPITPQDAKRMVESLKASKIFAGFRGMPCYDVNAVINCLGRLSQLLTDFPEIKELDINPLLVLPKGEGVRVLDARIIIE</sequence>
<accession>A0A2M7D8A4</accession>
<dbReference type="InterPro" id="IPR036291">
    <property type="entry name" value="NAD(P)-bd_dom_sf"/>
</dbReference>
<dbReference type="InterPro" id="IPR032875">
    <property type="entry name" value="Succ_CoA_lig_flav_dom"/>
</dbReference>
<dbReference type="EMBL" id="PEUA01000024">
    <property type="protein sequence ID" value="PIV43135.1"/>
    <property type="molecule type" value="Genomic_DNA"/>
</dbReference>